<evidence type="ECO:0000313" key="3">
    <source>
        <dbReference type="Proteomes" id="UP000652761"/>
    </source>
</evidence>
<evidence type="ECO:0000313" key="2">
    <source>
        <dbReference type="EMBL" id="MQL69435.1"/>
    </source>
</evidence>
<dbReference type="Proteomes" id="UP000652761">
    <property type="component" value="Unassembled WGS sequence"/>
</dbReference>
<dbReference type="PANTHER" id="PTHR33831">
    <property type="entry name" value="GPI-ANCHORED PROTEIN"/>
    <property type="match status" value="1"/>
</dbReference>
<name>A0A843TEG1_COLES</name>
<dbReference type="GO" id="GO:0005886">
    <property type="term" value="C:plasma membrane"/>
    <property type="evidence" value="ECO:0007669"/>
    <property type="project" value="TreeGrafter"/>
</dbReference>
<comment type="caution">
    <text evidence="2">The sequence shown here is derived from an EMBL/GenBank/DDBJ whole genome shotgun (WGS) entry which is preliminary data.</text>
</comment>
<dbReference type="Pfam" id="PF19160">
    <property type="entry name" value="SPARK"/>
    <property type="match status" value="1"/>
</dbReference>
<accession>A0A843TEG1</accession>
<organism evidence="2 3">
    <name type="scientific">Colocasia esculenta</name>
    <name type="common">Wild taro</name>
    <name type="synonym">Arum esculentum</name>
    <dbReference type="NCBI Taxonomy" id="4460"/>
    <lineage>
        <taxon>Eukaryota</taxon>
        <taxon>Viridiplantae</taxon>
        <taxon>Streptophyta</taxon>
        <taxon>Embryophyta</taxon>
        <taxon>Tracheophyta</taxon>
        <taxon>Spermatophyta</taxon>
        <taxon>Magnoliopsida</taxon>
        <taxon>Liliopsida</taxon>
        <taxon>Araceae</taxon>
        <taxon>Aroideae</taxon>
        <taxon>Colocasieae</taxon>
        <taxon>Colocasia</taxon>
    </lineage>
</organism>
<reference evidence="2" key="1">
    <citation type="submission" date="2017-07" db="EMBL/GenBank/DDBJ databases">
        <title>Taro Niue Genome Assembly and Annotation.</title>
        <authorList>
            <person name="Atibalentja N."/>
            <person name="Keating K."/>
            <person name="Fields C.J."/>
        </authorList>
    </citation>
    <scope>NUCLEOTIDE SEQUENCE</scope>
    <source>
        <strain evidence="2">Niue_2</strain>
        <tissue evidence="2">Leaf</tissue>
    </source>
</reference>
<dbReference type="InterPro" id="IPR043891">
    <property type="entry name" value="SPARK"/>
</dbReference>
<keyword evidence="3" id="KW-1185">Reference proteome</keyword>
<sequence>MSSIISAVCAEGLLPRCVALARPRLQVVSSLLWLFEFITYLTGLNSNPSGSSDPWVAARPSGVPEVGSLHLVGWLDKIWIILGVLSQSRVSFQNVTYTKNVAYRNLNSYHASHVPFKFELSQPPTVLFDPIEISPAIMPHNPYLGEPLPPMYPSFPSTYEPVLTGRCPINFSDISNIIDKTASDYSAPLGALVGNVIFCPQVSSLMHIFQGAYNNFSDRLVLILASRGANNTIPGLCTVNSTNLTGGSCLVKDTTTFEEKLLDSCSIVDPLKEYYRPSCQPAIVEAALHISLWESILLDGSNVPRNAMGANVLSDCKGVVYAWLPMKLSLEAANVAFRMLSDCKVNKRGLGHGSIQQSTSAFDFSSGSQQSTSAMEVSIRLQQWESAFDFSSGSQQSNLAFDFSSRISQGSRLLSPRTGDFYESE</sequence>
<protein>
    <recommendedName>
        <fullName evidence="1">SPARK domain-containing protein</fullName>
    </recommendedName>
</protein>
<evidence type="ECO:0000259" key="1">
    <source>
        <dbReference type="Pfam" id="PF19160"/>
    </source>
</evidence>
<dbReference type="AlphaFoldDB" id="A0A843TEG1"/>
<proteinExistence type="predicted"/>
<gene>
    <name evidence="2" type="ORF">Taro_001719</name>
</gene>
<dbReference type="InterPro" id="IPR040336">
    <property type="entry name" value="At1g61900-like"/>
</dbReference>
<dbReference type="PANTHER" id="PTHR33831:SF4">
    <property type="entry name" value="GPI-ANCHORED PROTEIN"/>
    <property type="match status" value="1"/>
</dbReference>
<feature type="domain" description="SPARK" evidence="1">
    <location>
        <begin position="165"/>
        <end position="283"/>
    </location>
</feature>
<dbReference type="OrthoDB" id="1906601at2759"/>
<dbReference type="EMBL" id="NMUH01000037">
    <property type="protein sequence ID" value="MQL69435.1"/>
    <property type="molecule type" value="Genomic_DNA"/>
</dbReference>